<comment type="caution">
    <text evidence="4">The sequence shown here is derived from an EMBL/GenBank/DDBJ whole genome shotgun (WGS) entry which is preliminary data.</text>
</comment>
<feature type="transmembrane region" description="Helical" evidence="2">
    <location>
        <begin position="29"/>
        <end position="54"/>
    </location>
</feature>
<keyword evidence="2" id="KW-1133">Transmembrane helix</keyword>
<evidence type="ECO:0000313" key="5">
    <source>
        <dbReference type="Proteomes" id="UP000271974"/>
    </source>
</evidence>
<evidence type="ECO:0000256" key="1">
    <source>
        <dbReference type="SAM" id="MobiDB-lite"/>
    </source>
</evidence>
<sequence length="218" mass="24211">MSMGMTVLLAYAVYLTIVSDYLPNTSVQTSIVAVYLTTLLGLTAVGILFTTYILRVHHRSAGSRVDERTQQIVRFLRLITCSLSERDKQLAKNSVSPEDSKPHDKTLQVLNYMNAAGLSRGDQQSTAFRRSTRTSDLDGSTGTDQRSSRNQPDLAPERPVSCPPVYEDPMTWQDVADVYDWFLFVFFTSLTTLLTITVLVILPVGGNSRAPTLNKTLV</sequence>
<keyword evidence="2" id="KW-0472">Membrane</keyword>
<dbReference type="SUPFAM" id="SSF90112">
    <property type="entry name" value="Neurotransmitter-gated ion-channel transmembrane pore"/>
    <property type="match status" value="1"/>
</dbReference>
<dbReference type="OrthoDB" id="6160544at2759"/>
<dbReference type="InterPro" id="IPR036719">
    <property type="entry name" value="Neuro-gated_channel_TM_sf"/>
</dbReference>
<accession>A0A3S1C443</accession>
<keyword evidence="2" id="KW-0812">Transmembrane</keyword>
<proteinExistence type="predicted"/>
<dbReference type="EMBL" id="RQTK01000285">
    <property type="protein sequence ID" value="RUS82472.1"/>
    <property type="molecule type" value="Genomic_DNA"/>
</dbReference>
<dbReference type="Gene3D" id="1.20.58.390">
    <property type="entry name" value="Neurotransmitter-gated ion-channel transmembrane domain"/>
    <property type="match status" value="1"/>
</dbReference>
<feature type="transmembrane region" description="Helical" evidence="2">
    <location>
        <begin position="181"/>
        <end position="204"/>
    </location>
</feature>
<protein>
    <recommendedName>
        <fullName evidence="3">Neurotransmitter-gated ion-channel transmembrane domain-containing protein</fullName>
    </recommendedName>
</protein>
<dbReference type="InterPro" id="IPR006029">
    <property type="entry name" value="Neurotrans-gated_channel_TM"/>
</dbReference>
<evidence type="ECO:0000313" key="4">
    <source>
        <dbReference type="EMBL" id="RUS82472.1"/>
    </source>
</evidence>
<gene>
    <name evidence="4" type="ORF">EGW08_009778</name>
</gene>
<dbReference type="AlphaFoldDB" id="A0A3S1C443"/>
<dbReference type="GO" id="GO:0016020">
    <property type="term" value="C:membrane"/>
    <property type="evidence" value="ECO:0007669"/>
    <property type="project" value="InterPro"/>
</dbReference>
<dbReference type="GO" id="GO:0006811">
    <property type="term" value="P:monoatomic ion transport"/>
    <property type="evidence" value="ECO:0007669"/>
    <property type="project" value="InterPro"/>
</dbReference>
<feature type="compositionally biased region" description="Polar residues" evidence="1">
    <location>
        <begin position="137"/>
        <end position="151"/>
    </location>
</feature>
<feature type="domain" description="Neurotransmitter-gated ion-channel transmembrane" evidence="3">
    <location>
        <begin position="1"/>
        <end position="196"/>
    </location>
</feature>
<feature type="region of interest" description="Disordered" evidence="1">
    <location>
        <begin position="120"/>
        <end position="162"/>
    </location>
</feature>
<organism evidence="4 5">
    <name type="scientific">Elysia chlorotica</name>
    <name type="common">Eastern emerald elysia</name>
    <name type="synonym">Sea slug</name>
    <dbReference type="NCBI Taxonomy" id="188477"/>
    <lineage>
        <taxon>Eukaryota</taxon>
        <taxon>Metazoa</taxon>
        <taxon>Spiralia</taxon>
        <taxon>Lophotrochozoa</taxon>
        <taxon>Mollusca</taxon>
        <taxon>Gastropoda</taxon>
        <taxon>Heterobranchia</taxon>
        <taxon>Euthyneura</taxon>
        <taxon>Panpulmonata</taxon>
        <taxon>Sacoglossa</taxon>
        <taxon>Placobranchoidea</taxon>
        <taxon>Plakobranchidae</taxon>
        <taxon>Elysia</taxon>
    </lineage>
</organism>
<evidence type="ECO:0000256" key="2">
    <source>
        <dbReference type="SAM" id="Phobius"/>
    </source>
</evidence>
<dbReference type="CDD" id="cd19051">
    <property type="entry name" value="LGIC_TM_cation"/>
    <property type="match status" value="1"/>
</dbReference>
<dbReference type="InterPro" id="IPR038050">
    <property type="entry name" value="Neuro_actylchol_rec"/>
</dbReference>
<name>A0A3S1C443_ELYCH</name>
<evidence type="ECO:0000259" key="3">
    <source>
        <dbReference type="Pfam" id="PF02932"/>
    </source>
</evidence>
<dbReference type="Proteomes" id="UP000271974">
    <property type="component" value="Unassembled WGS sequence"/>
</dbReference>
<keyword evidence="5" id="KW-1185">Reference proteome</keyword>
<reference evidence="4 5" key="1">
    <citation type="submission" date="2019-01" db="EMBL/GenBank/DDBJ databases">
        <title>A draft genome assembly of the solar-powered sea slug Elysia chlorotica.</title>
        <authorList>
            <person name="Cai H."/>
            <person name="Li Q."/>
            <person name="Fang X."/>
            <person name="Li J."/>
            <person name="Curtis N.E."/>
            <person name="Altenburger A."/>
            <person name="Shibata T."/>
            <person name="Feng M."/>
            <person name="Maeda T."/>
            <person name="Schwartz J.A."/>
            <person name="Shigenobu S."/>
            <person name="Lundholm N."/>
            <person name="Nishiyama T."/>
            <person name="Yang H."/>
            <person name="Hasebe M."/>
            <person name="Li S."/>
            <person name="Pierce S.K."/>
            <person name="Wang J."/>
        </authorList>
    </citation>
    <scope>NUCLEOTIDE SEQUENCE [LARGE SCALE GENOMIC DNA]</scope>
    <source>
        <strain evidence="4">EC2010</strain>
        <tissue evidence="4">Whole organism of an adult</tissue>
    </source>
</reference>
<dbReference type="Pfam" id="PF02932">
    <property type="entry name" value="Neur_chan_memb"/>
    <property type="match status" value="1"/>
</dbReference>